<dbReference type="OrthoDB" id="288590at2759"/>
<dbReference type="GO" id="GO:0005886">
    <property type="term" value="C:plasma membrane"/>
    <property type="evidence" value="ECO:0007669"/>
    <property type="project" value="TreeGrafter"/>
</dbReference>
<keyword evidence="6" id="KW-1185">Reference proteome</keyword>
<keyword evidence="3" id="KW-0547">Nucleotide-binding</keyword>
<dbReference type="SUPFAM" id="SSF56801">
    <property type="entry name" value="Acetyl-CoA synthetase-like"/>
    <property type="match status" value="1"/>
</dbReference>
<dbReference type="GO" id="GO:0005524">
    <property type="term" value="F:ATP binding"/>
    <property type="evidence" value="ECO:0007669"/>
    <property type="project" value="UniProtKB-KW"/>
</dbReference>
<dbReference type="STRING" id="151549.A0A4C1UAY9"/>
<keyword evidence="2" id="KW-0436">Ligase</keyword>
<name>A0A4C1UAY9_EUMVA</name>
<organism evidence="5 6">
    <name type="scientific">Eumeta variegata</name>
    <name type="common">Bagworm moth</name>
    <name type="synonym">Eumeta japonica</name>
    <dbReference type="NCBI Taxonomy" id="151549"/>
    <lineage>
        <taxon>Eukaryota</taxon>
        <taxon>Metazoa</taxon>
        <taxon>Ecdysozoa</taxon>
        <taxon>Arthropoda</taxon>
        <taxon>Hexapoda</taxon>
        <taxon>Insecta</taxon>
        <taxon>Pterygota</taxon>
        <taxon>Neoptera</taxon>
        <taxon>Endopterygota</taxon>
        <taxon>Lepidoptera</taxon>
        <taxon>Glossata</taxon>
        <taxon>Ditrysia</taxon>
        <taxon>Tineoidea</taxon>
        <taxon>Psychidae</taxon>
        <taxon>Oiketicinae</taxon>
        <taxon>Eumeta</taxon>
    </lineage>
</organism>
<comment type="caution">
    <text evidence="5">The sequence shown here is derived from an EMBL/GenBank/DDBJ whole genome shotgun (WGS) entry which is preliminary data.</text>
</comment>
<comment type="similarity">
    <text evidence="1">Belongs to the ATP-dependent AMP-binding enzyme family.</text>
</comment>
<sequence length="106" mass="12253">MREKYIPHTEGRAGMAAVADPNRTLDLDKLIVDLDDLLPSYARPLFLRIMNEIEITGTFKLKKLQYQKEGFDPDVIKEPLYFRCGNEYKPVTSKLYTDICNAKVKL</sequence>
<evidence type="ECO:0000256" key="2">
    <source>
        <dbReference type="ARBA" id="ARBA00022598"/>
    </source>
</evidence>
<evidence type="ECO:0000256" key="3">
    <source>
        <dbReference type="ARBA" id="ARBA00022741"/>
    </source>
</evidence>
<dbReference type="PANTHER" id="PTHR43107:SF15">
    <property type="entry name" value="FATTY ACID TRANSPORT PROTEIN 3, ISOFORM A"/>
    <property type="match status" value="1"/>
</dbReference>
<dbReference type="GO" id="GO:0044539">
    <property type="term" value="P:long-chain fatty acid import into cell"/>
    <property type="evidence" value="ECO:0007669"/>
    <property type="project" value="TreeGrafter"/>
</dbReference>
<keyword evidence="4" id="KW-0067">ATP-binding</keyword>
<protein>
    <submittedName>
        <fullName evidence="5">Long-chain fatty acid transport protein 4</fullName>
    </submittedName>
</protein>
<evidence type="ECO:0000313" key="6">
    <source>
        <dbReference type="Proteomes" id="UP000299102"/>
    </source>
</evidence>
<dbReference type="GO" id="GO:0005789">
    <property type="term" value="C:endoplasmic reticulum membrane"/>
    <property type="evidence" value="ECO:0007669"/>
    <property type="project" value="TreeGrafter"/>
</dbReference>
<dbReference type="Proteomes" id="UP000299102">
    <property type="component" value="Unassembled WGS sequence"/>
</dbReference>
<dbReference type="PANTHER" id="PTHR43107">
    <property type="entry name" value="LONG-CHAIN FATTY ACID TRANSPORT PROTEIN"/>
    <property type="match status" value="1"/>
</dbReference>
<evidence type="ECO:0000256" key="4">
    <source>
        <dbReference type="ARBA" id="ARBA00022840"/>
    </source>
</evidence>
<dbReference type="GO" id="GO:0005324">
    <property type="term" value="F:long-chain fatty acid transmembrane transporter activity"/>
    <property type="evidence" value="ECO:0007669"/>
    <property type="project" value="TreeGrafter"/>
</dbReference>
<dbReference type="EMBL" id="BGZK01000147">
    <property type="protein sequence ID" value="GBP23076.1"/>
    <property type="molecule type" value="Genomic_DNA"/>
</dbReference>
<dbReference type="AlphaFoldDB" id="A0A4C1UAY9"/>
<proteinExistence type="inferred from homology"/>
<dbReference type="GO" id="GO:0004467">
    <property type="term" value="F:long-chain fatty acid-CoA ligase activity"/>
    <property type="evidence" value="ECO:0007669"/>
    <property type="project" value="TreeGrafter"/>
</dbReference>
<reference evidence="5 6" key="1">
    <citation type="journal article" date="2019" name="Commun. Biol.">
        <title>The bagworm genome reveals a unique fibroin gene that provides high tensile strength.</title>
        <authorList>
            <person name="Kono N."/>
            <person name="Nakamura H."/>
            <person name="Ohtoshi R."/>
            <person name="Tomita M."/>
            <person name="Numata K."/>
            <person name="Arakawa K."/>
        </authorList>
    </citation>
    <scope>NUCLEOTIDE SEQUENCE [LARGE SCALE GENOMIC DNA]</scope>
</reference>
<evidence type="ECO:0000313" key="5">
    <source>
        <dbReference type="EMBL" id="GBP23076.1"/>
    </source>
</evidence>
<accession>A0A4C1UAY9</accession>
<gene>
    <name evidence="5" type="primary">SLC27A4</name>
    <name evidence="5" type="ORF">EVAR_13095_1</name>
</gene>
<evidence type="ECO:0000256" key="1">
    <source>
        <dbReference type="ARBA" id="ARBA00006432"/>
    </source>
</evidence>